<reference evidence="1" key="2">
    <citation type="journal article" date="2015" name="Data Brief">
        <title>Shoot transcriptome of the giant reed, Arundo donax.</title>
        <authorList>
            <person name="Barrero R.A."/>
            <person name="Guerrero F.D."/>
            <person name="Moolhuijzen P."/>
            <person name="Goolsby J.A."/>
            <person name="Tidwell J."/>
            <person name="Bellgard S.E."/>
            <person name="Bellgard M.I."/>
        </authorList>
    </citation>
    <scope>NUCLEOTIDE SEQUENCE</scope>
    <source>
        <tissue evidence="1">Shoot tissue taken approximately 20 cm above the soil surface</tissue>
    </source>
</reference>
<protein>
    <submittedName>
        <fullName evidence="1">Uncharacterized protein</fullName>
    </submittedName>
</protein>
<sequence length="24" mass="2890">MQNLLLFLWRSCLGQSYSTEETRN</sequence>
<reference evidence="1" key="1">
    <citation type="submission" date="2014-09" db="EMBL/GenBank/DDBJ databases">
        <authorList>
            <person name="Magalhaes I.L.F."/>
            <person name="Oliveira U."/>
            <person name="Santos F.R."/>
            <person name="Vidigal T.H.D.A."/>
            <person name="Brescovit A.D."/>
            <person name="Santos A.J."/>
        </authorList>
    </citation>
    <scope>NUCLEOTIDE SEQUENCE</scope>
    <source>
        <tissue evidence="1">Shoot tissue taken approximately 20 cm above the soil surface</tissue>
    </source>
</reference>
<dbReference type="EMBL" id="GBRH01229404">
    <property type="protein sequence ID" value="JAD68491.1"/>
    <property type="molecule type" value="Transcribed_RNA"/>
</dbReference>
<proteinExistence type="predicted"/>
<name>A0A0A9BYW1_ARUDO</name>
<organism evidence="1">
    <name type="scientific">Arundo donax</name>
    <name type="common">Giant reed</name>
    <name type="synonym">Donax arundinaceus</name>
    <dbReference type="NCBI Taxonomy" id="35708"/>
    <lineage>
        <taxon>Eukaryota</taxon>
        <taxon>Viridiplantae</taxon>
        <taxon>Streptophyta</taxon>
        <taxon>Embryophyta</taxon>
        <taxon>Tracheophyta</taxon>
        <taxon>Spermatophyta</taxon>
        <taxon>Magnoliopsida</taxon>
        <taxon>Liliopsida</taxon>
        <taxon>Poales</taxon>
        <taxon>Poaceae</taxon>
        <taxon>PACMAD clade</taxon>
        <taxon>Arundinoideae</taxon>
        <taxon>Arundineae</taxon>
        <taxon>Arundo</taxon>
    </lineage>
</organism>
<accession>A0A0A9BYW1</accession>
<evidence type="ECO:0000313" key="1">
    <source>
        <dbReference type="EMBL" id="JAD68491.1"/>
    </source>
</evidence>
<dbReference type="AlphaFoldDB" id="A0A0A9BYW1"/>